<comment type="pathway">
    <text evidence="2">Amine and polyamine biosynthesis; S-adenosylmethioninamine biosynthesis; S-adenosylmethioninamine from S-adenosyl-L-methionine: step 1/1.</text>
</comment>
<evidence type="ECO:0000256" key="2">
    <source>
        <dbReference type="ARBA" id="ARBA00004911"/>
    </source>
</evidence>
<keyword evidence="10" id="KW-0456">Lyase</keyword>
<dbReference type="OrthoDB" id="1068353at2759"/>
<dbReference type="PROSITE" id="PS01336">
    <property type="entry name" value="ADOMETDC"/>
    <property type="match status" value="1"/>
</dbReference>
<comment type="catalytic activity">
    <reaction evidence="13">
        <text>S-adenosyl-L-methionine + H(+) = S-adenosyl 3-(methylsulfanyl)propylamine + CO2</text>
        <dbReference type="Rhea" id="RHEA:15981"/>
        <dbReference type="ChEBI" id="CHEBI:15378"/>
        <dbReference type="ChEBI" id="CHEBI:16526"/>
        <dbReference type="ChEBI" id="CHEBI:57443"/>
        <dbReference type="ChEBI" id="CHEBI:59789"/>
        <dbReference type="EC" id="4.1.1.50"/>
    </reaction>
</comment>
<dbReference type="AlphaFoldDB" id="A0A835GZS0"/>
<keyword evidence="8" id="KW-0620">Polyamine biosynthesis</keyword>
<evidence type="ECO:0000256" key="5">
    <source>
        <dbReference type="ARBA" id="ARBA00022691"/>
    </source>
</evidence>
<dbReference type="InterPro" id="IPR001985">
    <property type="entry name" value="S-AdoMet_decarboxylase_euk"/>
</dbReference>
<comment type="cofactor">
    <cofactor evidence="1">
        <name>pyruvate</name>
        <dbReference type="ChEBI" id="CHEBI:15361"/>
    </cofactor>
</comment>
<dbReference type="SUPFAM" id="SSF56276">
    <property type="entry name" value="S-adenosylmethionine decarboxylase"/>
    <property type="match status" value="1"/>
</dbReference>
<keyword evidence="6" id="KW-0210">Decarboxylase</keyword>
<name>A0A835GZS0_9MAGN</name>
<dbReference type="GO" id="GO:0099402">
    <property type="term" value="P:plant organ development"/>
    <property type="evidence" value="ECO:0007669"/>
    <property type="project" value="UniProtKB-ARBA"/>
</dbReference>
<evidence type="ECO:0000256" key="4">
    <source>
        <dbReference type="ARBA" id="ARBA00012357"/>
    </source>
</evidence>
<dbReference type="PANTHER" id="PTHR11570:SF33">
    <property type="entry name" value="ADENOSYLMETHIONINE DECARBOXYLASE"/>
    <property type="match status" value="1"/>
</dbReference>
<dbReference type="Gene3D" id="3.60.90.10">
    <property type="entry name" value="S-adenosylmethionine decarboxylase"/>
    <property type="match status" value="1"/>
</dbReference>
<dbReference type="FunFam" id="3.60.90.10:FF:000002">
    <property type="entry name" value="S-adenosylmethionine decarboxylase proenzyme"/>
    <property type="match status" value="1"/>
</dbReference>
<dbReference type="GO" id="GO:0005829">
    <property type="term" value="C:cytosol"/>
    <property type="evidence" value="ECO:0007669"/>
    <property type="project" value="TreeGrafter"/>
</dbReference>
<evidence type="ECO:0000256" key="7">
    <source>
        <dbReference type="ARBA" id="ARBA00023066"/>
    </source>
</evidence>
<protein>
    <recommendedName>
        <fullName evidence="4">adenosylmethionine decarboxylase</fullName>
        <ecNumber evidence="4">4.1.1.50</ecNumber>
    </recommendedName>
</protein>
<dbReference type="GO" id="GO:0008295">
    <property type="term" value="P:spermidine biosynthetic process"/>
    <property type="evidence" value="ECO:0007669"/>
    <property type="project" value="UniProtKB-KW"/>
</dbReference>
<dbReference type="Gene3D" id="3.30.360.50">
    <property type="entry name" value="S-adenosylmethionine decarboxylase"/>
    <property type="match status" value="1"/>
</dbReference>
<dbReference type="InterPro" id="IPR016067">
    <property type="entry name" value="S-AdoMet_deCO2ase_core"/>
</dbReference>
<evidence type="ECO:0000256" key="6">
    <source>
        <dbReference type="ARBA" id="ARBA00022793"/>
    </source>
</evidence>
<dbReference type="UniPathway" id="UPA00331">
    <property type="reaction ID" value="UER00451"/>
</dbReference>
<evidence type="ECO:0000313" key="15">
    <source>
        <dbReference type="Proteomes" id="UP000631114"/>
    </source>
</evidence>
<dbReference type="Proteomes" id="UP000631114">
    <property type="component" value="Unassembled WGS sequence"/>
</dbReference>
<dbReference type="NCBIfam" id="TIGR00535">
    <property type="entry name" value="SAM_DCase"/>
    <property type="match status" value="1"/>
</dbReference>
<dbReference type="GO" id="GO:0004014">
    <property type="term" value="F:adenosylmethionine decarboxylase activity"/>
    <property type="evidence" value="ECO:0007669"/>
    <property type="project" value="UniProtKB-EC"/>
</dbReference>
<accession>A0A835GZS0</accession>
<gene>
    <name evidence="14" type="ORF">IFM89_028653</name>
</gene>
<keyword evidence="9" id="KW-0865">Zymogen</keyword>
<sequence length="459" mass="50832">MNLLALFESFGATHPSVEKDLIDFSNDSLEWESLCRERTPEALLDESGRPNLYIAKQSGVPIDGNWEPILDPNPEDNFKAAQFPNDTQLDGETYYNPNAWRMPSDREHDNAYNVVDDDNDSDVDDHAQVRASGQIEKVVVVVEMHQGHSNQEVGPAIGFEGFEKRLQISFFEPGLFADAQRRGLRSLSNTQLDEILNPAECTIVASLSNADLDSYVLSESSLFVFSYKIIIKTCGTTKLLLSIPHILRLANTLSLSVKAVKYTPGSFVFPGAQSYPHRSFSEEVSVLDGYFGNLGVGSRAYMMGSITRSQNWHVYSSCAESMDHPETLYTLEMCMTGLDKNLASVSYKTQSSSAAQMTNASGIRTILPQSENNDFEFDPCGYSMNAIEGSAISTIHVTPEDGFSYASFEAAGYDPKSVSLEELIERVLACFGPTEFSIAVHAEDANDKFQWDCRDVHDS</sequence>
<dbReference type="EC" id="4.1.1.50" evidence="4"/>
<organism evidence="14 15">
    <name type="scientific">Coptis chinensis</name>
    <dbReference type="NCBI Taxonomy" id="261450"/>
    <lineage>
        <taxon>Eukaryota</taxon>
        <taxon>Viridiplantae</taxon>
        <taxon>Streptophyta</taxon>
        <taxon>Embryophyta</taxon>
        <taxon>Tracheophyta</taxon>
        <taxon>Spermatophyta</taxon>
        <taxon>Magnoliopsida</taxon>
        <taxon>Ranunculales</taxon>
        <taxon>Ranunculaceae</taxon>
        <taxon>Coptidoideae</taxon>
        <taxon>Coptis</taxon>
    </lineage>
</organism>
<dbReference type="Pfam" id="PF01536">
    <property type="entry name" value="SAM_decarbox"/>
    <property type="match status" value="1"/>
</dbReference>
<comment type="caution">
    <text evidence="14">The sequence shown here is derived from an EMBL/GenBank/DDBJ whole genome shotgun (WGS) entry which is preliminary data.</text>
</comment>
<evidence type="ECO:0000313" key="14">
    <source>
        <dbReference type="EMBL" id="KAF9589744.1"/>
    </source>
</evidence>
<evidence type="ECO:0000256" key="9">
    <source>
        <dbReference type="ARBA" id="ARBA00023145"/>
    </source>
</evidence>
<keyword evidence="15" id="KW-1185">Reference proteome</keyword>
<dbReference type="InterPro" id="IPR018166">
    <property type="entry name" value="S-AdoMet_deCO2ase_CS"/>
</dbReference>
<dbReference type="FunFam" id="3.30.360.50:FF:000001">
    <property type="entry name" value="S-adenosylmethionine decarboxylase proenzyme"/>
    <property type="match status" value="1"/>
</dbReference>
<keyword evidence="12" id="KW-0670">Pyruvate</keyword>
<keyword evidence="11" id="KW-0704">Schiff base</keyword>
<evidence type="ECO:0000256" key="3">
    <source>
        <dbReference type="ARBA" id="ARBA00008466"/>
    </source>
</evidence>
<keyword evidence="5" id="KW-0949">S-adenosyl-L-methionine</keyword>
<evidence type="ECO:0000256" key="13">
    <source>
        <dbReference type="ARBA" id="ARBA00048112"/>
    </source>
</evidence>
<dbReference type="EMBL" id="JADFTS010000009">
    <property type="protein sequence ID" value="KAF9589744.1"/>
    <property type="molecule type" value="Genomic_DNA"/>
</dbReference>
<evidence type="ECO:0000256" key="1">
    <source>
        <dbReference type="ARBA" id="ARBA00001928"/>
    </source>
</evidence>
<comment type="similarity">
    <text evidence="3">Belongs to the eukaryotic AdoMetDC family.</text>
</comment>
<proteinExistence type="inferred from homology"/>
<dbReference type="PANTHER" id="PTHR11570">
    <property type="entry name" value="S-ADENOSYLMETHIONINE DECARBOXYLASE"/>
    <property type="match status" value="1"/>
</dbReference>
<reference evidence="14 15" key="1">
    <citation type="submission" date="2020-10" db="EMBL/GenBank/DDBJ databases">
        <title>The Coptis chinensis genome and diversification of protoberbering-type alkaloids.</title>
        <authorList>
            <person name="Wang B."/>
            <person name="Shu S."/>
            <person name="Song C."/>
            <person name="Liu Y."/>
        </authorList>
    </citation>
    <scope>NUCLEOTIDE SEQUENCE [LARGE SCALE GENOMIC DNA]</scope>
    <source>
        <strain evidence="14">HL-2020</strain>
        <tissue evidence="14">Leaf</tissue>
    </source>
</reference>
<evidence type="ECO:0000256" key="11">
    <source>
        <dbReference type="ARBA" id="ARBA00023270"/>
    </source>
</evidence>
<dbReference type="GO" id="GO:0006597">
    <property type="term" value="P:spermine biosynthetic process"/>
    <property type="evidence" value="ECO:0007669"/>
    <property type="project" value="InterPro"/>
</dbReference>
<evidence type="ECO:0000256" key="12">
    <source>
        <dbReference type="ARBA" id="ARBA00023317"/>
    </source>
</evidence>
<evidence type="ECO:0000256" key="10">
    <source>
        <dbReference type="ARBA" id="ARBA00023239"/>
    </source>
</evidence>
<keyword evidence="7" id="KW-0745">Spermidine biosynthesis</keyword>
<dbReference type="InterPro" id="IPR048283">
    <property type="entry name" value="AdoMetDC-like"/>
</dbReference>
<evidence type="ECO:0000256" key="8">
    <source>
        <dbReference type="ARBA" id="ARBA00023115"/>
    </source>
</evidence>